<dbReference type="EMBL" id="BEXD01004231">
    <property type="protein sequence ID" value="GBC08584.1"/>
    <property type="molecule type" value="Genomic_DNA"/>
</dbReference>
<organism evidence="1 2">
    <name type="scientific">Rhizophagus clarus</name>
    <dbReference type="NCBI Taxonomy" id="94130"/>
    <lineage>
        <taxon>Eukaryota</taxon>
        <taxon>Fungi</taxon>
        <taxon>Fungi incertae sedis</taxon>
        <taxon>Mucoromycota</taxon>
        <taxon>Glomeromycotina</taxon>
        <taxon>Glomeromycetes</taxon>
        <taxon>Glomerales</taxon>
        <taxon>Glomeraceae</taxon>
        <taxon>Rhizophagus</taxon>
    </lineage>
</organism>
<sequence length="75" mass="8645">MQYDSSFHEDSTLLYEKVTTLKDSIVRITLEYNRLNAIITQLVTRMNNVELKVDFLFNNPPKVSAPPCRPLVSES</sequence>
<dbReference type="Proteomes" id="UP000247702">
    <property type="component" value="Unassembled WGS sequence"/>
</dbReference>
<gene>
    <name evidence="1" type="ORF">RclHR1_08240004</name>
</gene>
<keyword evidence="2" id="KW-1185">Reference proteome</keyword>
<proteinExistence type="predicted"/>
<name>A0A2Z6S0C2_9GLOM</name>
<comment type="caution">
    <text evidence="1">The sequence shown here is derived from an EMBL/GenBank/DDBJ whole genome shotgun (WGS) entry which is preliminary data.</text>
</comment>
<evidence type="ECO:0000313" key="1">
    <source>
        <dbReference type="EMBL" id="GBC08584.1"/>
    </source>
</evidence>
<protein>
    <submittedName>
        <fullName evidence="1">Uncharacterized protein</fullName>
    </submittedName>
</protein>
<dbReference type="AlphaFoldDB" id="A0A2Z6S0C2"/>
<reference evidence="1 2" key="1">
    <citation type="submission" date="2017-11" db="EMBL/GenBank/DDBJ databases">
        <title>The genome of Rhizophagus clarus HR1 reveals common genetic basis of auxotrophy among arbuscular mycorrhizal fungi.</title>
        <authorList>
            <person name="Kobayashi Y."/>
        </authorList>
    </citation>
    <scope>NUCLEOTIDE SEQUENCE [LARGE SCALE GENOMIC DNA]</scope>
    <source>
        <strain evidence="1 2">HR1</strain>
    </source>
</reference>
<evidence type="ECO:0000313" key="2">
    <source>
        <dbReference type="Proteomes" id="UP000247702"/>
    </source>
</evidence>
<accession>A0A2Z6S0C2</accession>